<comment type="caution">
    <text evidence="3">The sequence shown here is derived from an EMBL/GenBank/DDBJ whole genome shotgun (WGS) entry which is preliminary data.</text>
</comment>
<dbReference type="PANTHER" id="PTHR45964:SF5">
    <property type="entry name" value="WSCD FAMILY MEMBER CG9164"/>
    <property type="match status" value="1"/>
</dbReference>
<dbReference type="AlphaFoldDB" id="A0AAV2QP95"/>
<feature type="domain" description="Sulfotransferase" evidence="2">
    <location>
        <begin position="102"/>
        <end position="276"/>
    </location>
</feature>
<dbReference type="Gene3D" id="3.40.50.300">
    <property type="entry name" value="P-loop containing nucleotide triphosphate hydrolases"/>
    <property type="match status" value="1"/>
</dbReference>
<proteinExistence type="inferred from homology"/>
<evidence type="ECO:0000256" key="1">
    <source>
        <dbReference type="ARBA" id="ARBA00010236"/>
    </source>
</evidence>
<sequence length="327" mass="37611">MELKKKSAKRLVLPLIGVITFLLCKSKMDSVLYHDKYVIKDCVNESSFQVETKNKSHEDLKTSRNLTNIRDLPSTGQMTSLWPDDPECKRFMVGFSSGLPLVWLASFPRSGNSWTRYLIEAATGVYTNSAYNDPVMVKVGYVGEAEKAGTGRCMVTKTHRLWEQGEDHHVRTILLIRNPAKCTISHWHYHKAPGGNDFFITLDNSTYNSQAFRIWVKSNIENWRKVTEDRLLWSRKLLVVIYEELRQDPITQMHRILDFLGLQDDPSRMACLAKHLDGRVKGGQREIDPYTLEEKSAFKTAIEAVTWLAHFRNVTLPDYVEQISTGR</sequence>
<protein>
    <recommendedName>
        <fullName evidence="2">Sulfotransferase domain-containing protein</fullName>
    </recommendedName>
</protein>
<dbReference type="PANTHER" id="PTHR45964">
    <property type="entry name" value="WSCD FAMILY MEMBER CG9164"/>
    <property type="match status" value="1"/>
</dbReference>
<dbReference type="InterPro" id="IPR051589">
    <property type="entry name" value="Sialate-O-sulfotransferase"/>
</dbReference>
<evidence type="ECO:0000313" key="4">
    <source>
        <dbReference type="Proteomes" id="UP001497623"/>
    </source>
</evidence>
<dbReference type="InterPro" id="IPR000863">
    <property type="entry name" value="Sulfotransferase_dom"/>
</dbReference>
<gene>
    <name evidence="3" type="ORF">MNOR_LOCUS15187</name>
</gene>
<accession>A0AAV2QP95</accession>
<keyword evidence="4" id="KW-1185">Reference proteome</keyword>
<dbReference type="GO" id="GO:0008146">
    <property type="term" value="F:sulfotransferase activity"/>
    <property type="evidence" value="ECO:0007669"/>
    <property type="project" value="InterPro"/>
</dbReference>
<name>A0AAV2QP95_MEGNR</name>
<evidence type="ECO:0000313" key="3">
    <source>
        <dbReference type="EMBL" id="CAL4094605.1"/>
    </source>
</evidence>
<dbReference type="InterPro" id="IPR027417">
    <property type="entry name" value="P-loop_NTPase"/>
</dbReference>
<dbReference type="Proteomes" id="UP001497623">
    <property type="component" value="Unassembled WGS sequence"/>
</dbReference>
<reference evidence="3 4" key="1">
    <citation type="submission" date="2024-05" db="EMBL/GenBank/DDBJ databases">
        <authorList>
            <person name="Wallberg A."/>
        </authorList>
    </citation>
    <scope>NUCLEOTIDE SEQUENCE [LARGE SCALE GENOMIC DNA]</scope>
</reference>
<organism evidence="3 4">
    <name type="scientific">Meganyctiphanes norvegica</name>
    <name type="common">Northern krill</name>
    <name type="synonym">Thysanopoda norvegica</name>
    <dbReference type="NCBI Taxonomy" id="48144"/>
    <lineage>
        <taxon>Eukaryota</taxon>
        <taxon>Metazoa</taxon>
        <taxon>Ecdysozoa</taxon>
        <taxon>Arthropoda</taxon>
        <taxon>Crustacea</taxon>
        <taxon>Multicrustacea</taxon>
        <taxon>Malacostraca</taxon>
        <taxon>Eumalacostraca</taxon>
        <taxon>Eucarida</taxon>
        <taxon>Euphausiacea</taxon>
        <taxon>Euphausiidae</taxon>
        <taxon>Meganyctiphanes</taxon>
    </lineage>
</organism>
<comment type="similarity">
    <text evidence="1">Belongs to the WSCD family.</text>
</comment>
<dbReference type="SUPFAM" id="SSF52540">
    <property type="entry name" value="P-loop containing nucleoside triphosphate hydrolases"/>
    <property type="match status" value="1"/>
</dbReference>
<dbReference type="EMBL" id="CAXKWB010009395">
    <property type="protein sequence ID" value="CAL4094605.1"/>
    <property type="molecule type" value="Genomic_DNA"/>
</dbReference>
<dbReference type="Pfam" id="PF00685">
    <property type="entry name" value="Sulfotransfer_1"/>
    <property type="match status" value="1"/>
</dbReference>
<evidence type="ECO:0000259" key="2">
    <source>
        <dbReference type="Pfam" id="PF00685"/>
    </source>
</evidence>